<gene>
    <name evidence="2" type="ORF">GCM10010833_22450</name>
</gene>
<accession>A0ABQ1JEB2</accession>
<evidence type="ECO:0000313" key="3">
    <source>
        <dbReference type="Proteomes" id="UP000614261"/>
    </source>
</evidence>
<feature type="chain" id="PRO_5046297768" evidence="1">
    <location>
        <begin position="24"/>
        <end position="213"/>
    </location>
</feature>
<organism evidence="2 3">
    <name type="scientific">Blastomonas aquatica</name>
    <dbReference type="NCBI Taxonomy" id="1510276"/>
    <lineage>
        <taxon>Bacteria</taxon>
        <taxon>Pseudomonadati</taxon>
        <taxon>Pseudomonadota</taxon>
        <taxon>Alphaproteobacteria</taxon>
        <taxon>Sphingomonadales</taxon>
        <taxon>Sphingomonadaceae</taxon>
        <taxon>Blastomonas</taxon>
    </lineage>
</organism>
<reference evidence="3" key="1">
    <citation type="journal article" date="2019" name="Int. J. Syst. Evol. Microbiol.">
        <title>The Global Catalogue of Microorganisms (GCM) 10K type strain sequencing project: providing services to taxonomists for standard genome sequencing and annotation.</title>
        <authorList>
            <consortium name="The Broad Institute Genomics Platform"/>
            <consortium name="The Broad Institute Genome Sequencing Center for Infectious Disease"/>
            <person name="Wu L."/>
            <person name="Ma J."/>
        </authorList>
    </citation>
    <scope>NUCLEOTIDE SEQUENCE [LARGE SCALE GENOMIC DNA]</scope>
    <source>
        <strain evidence="3">CGMCC 1.12851</strain>
    </source>
</reference>
<dbReference type="RefSeq" id="WP_188514472.1">
    <property type="nucleotide sequence ID" value="NZ_BMGD01000003.1"/>
</dbReference>
<dbReference type="EMBL" id="BMGD01000003">
    <property type="protein sequence ID" value="GGB66770.1"/>
    <property type="molecule type" value="Genomic_DNA"/>
</dbReference>
<dbReference type="Proteomes" id="UP000614261">
    <property type="component" value="Unassembled WGS sequence"/>
</dbReference>
<proteinExistence type="predicted"/>
<keyword evidence="1" id="KW-0732">Signal</keyword>
<evidence type="ECO:0000256" key="1">
    <source>
        <dbReference type="SAM" id="SignalP"/>
    </source>
</evidence>
<protein>
    <submittedName>
        <fullName evidence="2">Uncharacterized protein</fullName>
    </submittedName>
</protein>
<name>A0ABQ1JEB2_9SPHN</name>
<keyword evidence="3" id="KW-1185">Reference proteome</keyword>
<sequence>MMSMKLATFGMVGLSLLATPVVAMNAASGWWNVSDTVVNRTLKRKDSEGAEFTRAYALCTIKRYRKGTEALLATPRDSEAARAAGRSLQGMNFHCMPEGAFTFDGQSIRGNLAEAMFWQHYADVDVISLSVRTDEVGQKESFADCSADADLATVRTLIATEPGSADETAQLNSLMPRLNECLAKTSFRGMDNASARALLAEALYRAAKRGERS</sequence>
<evidence type="ECO:0000313" key="2">
    <source>
        <dbReference type="EMBL" id="GGB66770.1"/>
    </source>
</evidence>
<comment type="caution">
    <text evidence="2">The sequence shown here is derived from an EMBL/GenBank/DDBJ whole genome shotgun (WGS) entry which is preliminary data.</text>
</comment>
<feature type="signal peptide" evidence="1">
    <location>
        <begin position="1"/>
        <end position="23"/>
    </location>
</feature>